<accession>A0ABW0PZM2</accession>
<keyword evidence="2" id="KW-0732">Signal</keyword>
<name>A0ABW0PZM2_9HYPH</name>
<feature type="region of interest" description="Disordered" evidence="1">
    <location>
        <begin position="33"/>
        <end position="62"/>
    </location>
</feature>
<evidence type="ECO:0000313" key="4">
    <source>
        <dbReference type="Proteomes" id="UP001596150"/>
    </source>
</evidence>
<proteinExistence type="predicted"/>
<feature type="chain" id="PRO_5045967567" description="Protamine-2 (Modular protein)" evidence="2">
    <location>
        <begin position="25"/>
        <end position="73"/>
    </location>
</feature>
<feature type="signal peptide" evidence="2">
    <location>
        <begin position="1"/>
        <end position="24"/>
    </location>
</feature>
<dbReference type="Proteomes" id="UP001596150">
    <property type="component" value="Unassembled WGS sequence"/>
</dbReference>
<dbReference type="EMBL" id="JBHSML010000013">
    <property type="protein sequence ID" value="MFC5518075.1"/>
    <property type="molecule type" value="Genomic_DNA"/>
</dbReference>
<dbReference type="RefSeq" id="WP_266343749.1">
    <property type="nucleotide sequence ID" value="NZ_JAPKNH010000003.1"/>
</dbReference>
<sequence>MFRRSFMGLGMAALASVFAGGAAASVVTPPAIERGLAPSPQVTPNRRRRLSRSGTRYAANGKRECARRRVQIA</sequence>
<evidence type="ECO:0000313" key="3">
    <source>
        <dbReference type="EMBL" id="MFC5518075.1"/>
    </source>
</evidence>
<evidence type="ECO:0008006" key="5">
    <source>
        <dbReference type="Google" id="ProtNLM"/>
    </source>
</evidence>
<protein>
    <recommendedName>
        <fullName evidence="5">Protamine-2 (Modular protein)</fullName>
    </recommendedName>
</protein>
<gene>
    <name evidence="3" type="ORF">ACFPP9_20015</name>
</gene>
<evidence type="ECO:0000256" key="1">
    <source>
        <dbReference type="SAM" id="MobiDB-lite"/>
    </source>
</evidence>
<comment type="caution">
    <text evidence="3">The sequence shown here is derived from an EMBL/GenBank/DDBJ whole genome shotgun (WGS) entry which is preliminary data.</text>
</comment>
<keyword evidence="4" id="KW-1185">Reference proteome</keyword>
<organism evidence="3 4">
    <name type="scientific">Kaistia terrae</name>
    <dbReference type="NCBI Taxonomy" id="537017"/>
    <lineage>
        <taxon>Bacteria</taxon>
        <taxon>Pseudomonadati</taxon>
        <taxon>Pseudomonadota</taxon>
        <taxon>Alphaproteobacteria</taxon>
        <taxon>Hyphomicrobiales</taxon>
        <taxon>Kaistiaceae</taxon>
        <taxon>Kaistia</taxon>
    </lineage>
</organism>
<reference evidence="4" key="1">
    <citation type="journal article" date="2019" name="Int. J. Syst. Evol. Microbiol.">
        <title>The Global Catalogue of Microorganisms (GCM) 10K type strain sequencing project: providing services to taxonomists for standard genome sequencing and annotation.</title>
        <authorList>
            <consortium name="The Broad Institute Genomics Platform"/>
            <consortium name="The Broad Institute Genome Sequencing Center for Infectious Disease"/>
            <person name="Wu L."/>
            <person name="Ma J."/>
        </authorList>
    </citation>
    <scope>NUCLEOTIDE SEQUENCE [LARGE SCALE GENOMIC DNA]</scope>
    <source>
        <strain evidence="4">KACC 12633</strain>
    </source>
</reference>
<evidence type="ECO:0000256" key="2">
    <source>
        <dbReference type="SAM" id="SignalP"/>
    </source>
</evidence>